<feature type="compositionally biased region" description="Polar residues" evidence="1">
    <location>
        <begin position="121"/>
        <end position="134"/>
    </location>
</feature>
<dbReference type="EMBL" id="JBCGBO010000024">
    <property type="protein sequence ID" value="KAK9182283.1"/>
    <property type="molecule type" value="Genomic_DNA"/>
</dbReference>
<gene>
    <name evidence="2" type="ORF">WN944_025426</name>
</gene>
<feature type="region of interest" description="Disordered" evidence="1">
    <location>
        <begin position="113"/>
        <end position="134"/>
    </location>
</feature>
<feature type="region of interest" description="Disordered" evidence="1">
    <location>
        <begin position="33"/>
        <end position="54"/>
    </location>
</feature>
<sequence>MASPQAHQSNKLVRVGMEGSVLLEEIYSFPKKSGGMLSGTQSCDDHRQYPGLRGPVIDSSQAARLYGGMARQTDSSYTHTSLIALPQAHQTDRLVRIGREGFDLLDELYGRPKKHGGKLPPTQSYNHHYQYTKA</sequence>
<comment type="caution">
    <text evidence="2">The sequence shown here is derived from an EMBL/GenBank/DDBJ whole genome shotgun (WGS) entry which is preliminary data.</text>
</comment>
<dbReference type="AlphaFoldDB" id="A0AAP0QBH0"/>
<accession>A0AAP0QBH0</accession>
<proteinExistence type="predicted"/>
<dbReference type="PANTHER" id="PTHR33484">
    <property type="entry name" value="BNAC07G33360D PROTEIN"/>
    <property type="match status" value="1"/>
</dbReference>
<dbReference type="Proteomes" id="UP001428341">
    <property type="component" value="Unassembled WGS sequence"/>
</dbReference>
<evidence type="ECO:0000256" key="1">
    <source>
        <dbReference type="SAM" id="MobiDB-lite"/>
    </source>
</evidence>
<protein>
    <submittedName>
        <fullName evidence="2">Uncharacterized protein</fullName>
    </submittedName>
</protein>
<organism evidence="2 3">
    <name type="scientific">Citrus x changshan-huyou</name>
    <dbReference type="NCBI Taxonomy" id="2935761"/>
    <lineage>
        <taxon>Eukaryota</taxon>
        <taxon>Viridiplantae</taxon>
        <taxon>Streptophyta</taxon>
        <taxon>Embryophyta</taxon>
        <taxon>Tracheophyta</taxon>
        <taxon>Spermatophyta</taxon>
        <taxon>Magnoliopsida</taxon>
        <taxon>eudicotyledons</taxon>
        <taxon>Gunneridae</taxon>
        <taxon>Pentapetalae</taxon>
        <taxon>rosids</taxon>
        <taxon>malvids</taxon>
        <taxon>Sapindales</taxon>
        <taxon>Rutaceae</taxon>
        <taxon>Aurantioideae</taxon>
        <taxon>Citrus</taxon>
    </lineage>
</organism>
<name>A0AAP0QBH0_9ROSI</name>
<evidence type="ECO:0000313" key="3">
    <source>
        <dbReference type="Proteomes" id="UP001428341"/>
    </source>
</evidence>
<reference evidence="2 3" key="1">
    <citation type="submission" date="2024-05" db="EMBL/GenBank/DDBJ databases">
        <title>Haplotype-resolved chromosome-level genome assembly of Huyou (Citrus changshanensis).</title>
        <authorList>
            <person name="Miao C."/>
            <person name="Chen W."/>
            <person name="Wu Y."/>
            <person name="Wang L."/>
            <person name="Zhao S."/>
            <person name="Grierson D."/>
            <person name="Xu C."/>
            <person name="Chen K."/>
        </authorList>
    </citation>
    <scope>NUCLEOTIDE SEQUENCE [LARGE SCALE GENOMIC DNA]</scope>
    <source>
        <strain evidence="2">01-14</strain>
        <tissue evidence="2">Leaf</tissue>
    </source>
</reference>
<evidence type="ECO:0000313" key="2">
    <source>
        <dbReference type="EMBL" id="KAK9182283.1"/>
    </source>
</evidence>
<keyword evidence="3" id="KW-1185">Reference proteome</keyword>